<dbReference type="Pfam" id="PF07714">
    <property type="entry name" value="PK_Tyr_Ser-Thr"/>
    <property type="match status" value="1"/>
</dbReference>
<feature type="domain" description="Protein kinase" evidence="7">
    <location>
        <begin position="658"/>
        <end position="865"/>
    </location>
</feature>
<dbReference type="OrthoDB" id="10266805at2759"/>
<keyword evidence="3" id="KW-0677">Repeat</keyword>
<dbReference type="GO" id="GO:0004672">
    <property type="term" value="F:protein kinase activity"/>
    <property type="evidence" value="ECO:0007669"/>
    <property type="project" value="InterPro"/>
</dbReference>
<evidence type="ECO:0000313" key="9">
    <source>
        <dbReference type="EMBL" id="TXG51830.1"/>
    </source>
</evidence>
<keyword evidence="1 5" id="KW-0245">EGF-like domain</keyword>
<evidence type="ECO:0000256" key="3">
    <source>
        <dbReference type="ARBA" id="ARBA00022737"/>
    </source>
</evidence>
<dbReference type="InterPro" id="IPR000152">
    <property type="entry name" value="EGF-type_Asp/Asn_hydroxyl_site"/>
</dbReference>
<dbReference type="PROSITE" id="PS50026">
    <property type="entry name" value="EGF_3"/>
    <property type="match status" value="1"/>
</dbReference>
<evidence type="ECO:0000313" key="10">
    <source>
        <dbReference type="Proteomes" id="UP000323000"/>
    </source>
</evidence>
<comment type="caution">
    <text evidence="5">Lacks conserved residue(s) required for the propagation of feature annotation.</text>
</comment>
<keyword evidence="6" id="KW-1133">Transmembrane helix</keyword>
<feature type="transmembrane region" description="Helical" evidence="6">
    <location>
        <begin position="582"/>
        <end position="606"/>
    </location>
</feature>
<dbReference type="Pfam" id="PF09423">
    <property type="entry name" value="PhoD"/>
    <property type="match status" value="1"/>
</dbReference>
<evidence type="ECO:0000259" key="8">
    <source>
        <dbReference type="PROSITE" id="PS50026"/>
    </source>
</evidence>
<evidence type="ECO:0000256" key="1">
    <source>
        <dbReference type="ARBA" id="ARBA00022536"/>
    </source>
</evidence>
<dbReference type="InterPro" id="IPR029052">
    <property type="entry name" value="Metallo-depent_PP-like"/>
</dbReference>
<gene>
    <name evidence="9" type="ORF">EZV62_020999</name>
</gene>
<proteinExistence type="predicted"/>
<dbReference type="InterPro" id="IPR001881">
    <property type="entry name" value="EGF-like_Ca-bd_dom"/>
</dbReference>
<keyword evidence="6" id="KW-0812">Transmembrane</keyword>
<dbReference type="InterPro" id="IPR038607">
    <property type="entry name" value="PhoD-like_sf"/>
</dbReference>
<dbReference type="PROSITE" id="PS00108">
    <property type="entry name" value="PROTEIN_KINASE_ST"/>
    <property type="match status" value="1"/>
</dbReference>
<dbReference type="PROSITE" id="PS00010">
    <property type="entry name" value="ASX_HYDROXYL"/>
    <property type="match status" value="1"/>
</dbReference>
<dbReference type="InterPro" id="IPR000742">
    <property type="entry name" value="EGF"/>
</dbReference>
<sequence>MESAGRRSRWLWWWWGAVISGAVIVSCGGGGNSLKAEEKLAVSRIAFGSCADQSAPQPIWNAIIKFDPQVFIWMGDNIYGDNKRPFRLFGKERTIGPWKNVPRFVPASHQEMEAKYNIIKSSPTYSRLRRNTKIIGTWDDHDYGLNDAGKEFGGKDSNQRLLLNFLDEPQDSPRRKQAGVYASYTLGPVGRQIKIILLDTRYHRDPLSSDGTILGSSQWTWLEKELKSPASAVTLIGSSIQVISNLSAVTHPLFSMESWGRFPKERDRLFKLIAESKRDGVFFISGDVHYGEITRYDCAVGYPLYDITSSGLTQAVEKVVPPSLHFIVRFLAWLTPSTMRVISRSCRHKSCTYGQPNFGAIEIDWNATPVALKFEVRDINELPVTGVHIPLSELRAQSTNSVATVKVGEHQKHCSLEVSLPWIVKYRLAIFFFCAVAVMMALLPSISVQINAEISAFPTRLVSDIPVRLTWVLGRNSCIENPRTNGSANSSYACTQNTDCIDNVNGYGYHCTCSQGYQGNAYLPNGCQDIHECKIGKARCGQQAECKNTAGAYYCSCPKGYHGDGTPENGCIADKRQPPLPLIVSIGITVGLISAVILISGMFFSWRFGKQRQLKQRQKFFRRNGGLLLQQQIASHKGAVGTTIIFGIQVLDRATDNFDAGQIRGTGGFCSLYKGMLPDGEIVAIKKARIMDESQVAQFINEVVILSQINHRNIVKLLGCCLETEVPLLVFEFVRNGTLSHHLHDEGYVSSLSWECRFRIALDIAGALAYLHSAASTSIFHRDVKSTNILLDENYNAIVADFGLSRSIPIDTSHLTTQVHGTFGYLDPEYFQSSQFTEKCDVYSFGVVLVELLTSEKAVSSTKFE</sequence>
<dbReference type="InterPro" id="IPR018946">
    <property type="entry name" value="PhoD-like_MPP"/>
</dbReference>
<dbReference type="GO" id="GO:0005509">
    <property type="term" value="F:calcium ion binding"/>
    <property type="evidence" value="ECO:0007669"/>
    <property type="project" value="InterPro"/>
</dbReference>
<dbReference type="PROSITE" id="PS50011">
    <property type="entry name" value="PROTEIN_KINASE_DOM"/>
    <property type="match status" value="1"/>
</dbReference>
<comment type="caution">
    <text evidence="9">The sequence shown here is derived from an EMBL/GenBank/DDBJ whole genome shotgun (WGS) entry which is preliminary data.</text>
</comment>
<evidence type="ECO:0000256" key="6">
    <source>
        <dbReference type="SAM" id="Phobius"/>
    </source>
</evidence>
<feature type="transmembrane region" description="Helical" evidence="6">
    <location>
        <begin position="428"/>
        <end position="446"/>
    </location>
</feature>
<dbReference type="InterPro" id="IPR008271">
    <property type="entry name" value="Ser/Thr_kinase_AS"/>
</dbReference>
<keyword evidence="2" id="KW-0732">Signal</keyword>
<dbReference type="SMART" id="SM00179">
    <property type="entry name" value="EGF_CA"/>
    <property type="match status" value="1"/>
</dbReference>
<accession>A0A5C7H498</accession>
<dbReference type="FunFam" id="3.30.200.20:FF:001332">
    <property type="entry name" value="Wall-associated receptor kinase-like 10"/>
    <property type="match status" value="1"/>
</dbReference>
<keyword evidence="4" id="KW-1015">Disulfide bond</keyword>
<dbReference type="PANTHER" id="PTHR33987">
    <property type="entry name" value="CALCINEURIN-LIKE METALLO-PHOSPHOESTERASE SUPERFAMILY PROTEIN"/>
    <property type="match status" value="1"/>
</dbReference>
<protein>
    <recommendedName>
        <fullName evidence="11">Protein kinase domain-containing protein</fullName>
    </recommendedName>
</protein>
<dbReference type="Gene3D" id="3.30.200.20">
    <property type="entry name" value="Phosphorylase Kinase, domain 1"/>
    <property type="match status" value="1"/>
</dbReference>
<dbReference type="Gene3D" id="2.10.25.10">
    <property type="entry name" value="Laminin"/>
    <property type="match status" value="1"/>
</dbReference>
<dbReference type="SMART" id="SM00181">
    <property type="entry name" value="EGF"/>
    <property type="match status" value="2"/>
</dbReference>
<dbReference type="EMBL" id="VAHF01000010">
    <property type="protein sequence ID" value="TXG51830.1"/>
    <property type="molecule type" value="Genomic_DNA"/>
</dbReference>
<dbReference type="GO" id="GO:0005524">
    <property type="term" value="F:ATP binding"/>
    <property type="evidence" value="ECO:0007669"/>
    <property type="project" value="InterPro"/>
</dbReference>
<dbReference type="Gene3D" id="1.10.510.10">
    <property type="entry name" value="Transferase(Phosphotransferase) domain 1"/>
    <property type="match status" value="1"/>
</dbReference>
<dbReference type="InterPro" id="IPR001245">
    <property type="entry name" value="Ser-Thr/Tyr_kinase_cat_dom"/>
</dbReference>
<organism evidence="9 10">
    <name type="scientific">Acer yangbiense</name>
    <dbReference type="NCBI Taxonomy" id="1000413"/>
    <lineage>
        <taxon>Eukaryota</taxon>
        <taxon>Viridiplantae</taxon>
        <taxon>Streptophyta</taxon>
        <taxon>Embryophyta</taxon>
        <taxon>Tracheophyta</taxon>
        <taxon>Spermatophyta</taxon>
        <taxon>Magnoliopsida</taxon>
        <taxon>eudicotyledons</taxon>
        <taxon>Gunneridae</taxon>
        <taxon>Pentapetalae</taxon>
        <taxon>rosids</taxon>
        <taxon>malvids</taxon>
        <taxon>Sapindales</taxon>
        <taxon>Sapindaceae</taxon>
        <taxon>Hippocastanoideae</taxon>
        <taxon>Acereae</taxon>
        <taxon>Acer</taxon>
    </lineage>
</organism>
<feature type="domain" description="EGF-like" evidence="8">
    <location>
        <begin position="529"/>
        <end position="568"/>
    </location>
</feature>
<dbReference type="FunFam" id="2.10.25.10:FF:000038">
    <property type="entry name" value="Fibrillin 2"/>
    <property type="match status" value="1"/>
</dbReference>
<dbReference type="PANTHER" id="PTHR33987:SF1">
    <property type="entry name" value="CALCINEURIN-LIKE METALLO-PHOSPHOESTERASE SUPERFAMILY PROTEIN"/>
    <property type="match status" value="1"/>
</dbReference>
<dbReference type="InterPro" id="IPR049883">
    <property type="entry name" value="NOTCH1_EGF-like"/>
</dbReference>
<name>A0A5C7H498_9ROSI</name>
<keyword evidence="6" id="KW-0472">Membrane</keyword>
<reference evidence="10" key="1">
    <citation type="journal article" date="2019" name="Gigascience">
        <title>De novo genome assembly of the endangered Acer yangbiense, a plant species with extremely small populations endemic to Yunnan Province, China.</title>
        <authorList>
            <person name="Yang J."/>
            <person name="Wariss H.M."/>
            <person name="Tao L."/>
            <person name="Zhang R."/>
            <person name="Yun Q."/>
            <person name="Hollingsworth P."/>
            <person name="Dao Z."/>
            <person name="Luo G."/>
            <person name="Guo H."/>
            <person name="Ma Y."/>
            <person name="Sun W."/>
        </authorList>
    </citation>
    <scope>NUCLEOTIDE SEQUENCE [LARGE SCALE GENOMIC DNA]</scope>
    <source>
        <strain evidence="10">cv. Malutang</strain>
    </source>
</reference>
<keyword evidence="10" id="KW-1185">Reference proteome</keyword>
<dbReference type="PROSITE" id="PS51257">
    <property type="entry name" value="PROKAR_LIPOPROTEIN"/>
    <property type="match status" value="1"/>
</dbReference>
<dbReference type="CDD" id="cd07389">
    <property type="entry name" value="MPP_PhoD"/>
    <property type="match status" value="1"/>
</dbReference>
<evidence type="ECO:0000256" key="5">
    <source>
        <dbReference type="PROSITE-ProRule" id="PRU00076"/>
    </source>
</evidence>
<dbReference type="SUPFAM" id="SSF56300">
    <property type="entry name" value="Metallo-dependent phosphatases"/>
    <property type="match status" value="1"/>
</dbReference>
<dbReference type="InterPro" id="IPR011009">
    <property type="entry name" value="Kinase-like_dom_sf"/>
</dbReference>
<dbReference type="SUPFAM" id="SSF57196">
    <property type="entry name" value="EGF/Laminin"/>
    <property type="match status" value="1"/>
</dbReference>
<dbReference type="SUPFAM" id="SSF56112">
    <property type="entry name" value="Protein kinase-like (PK-like)"/>
    <property type="match status" value="1"/>
</dbReference>
<dbReference type="Pfam" id="PF07645">
    <property type="entry name" value="EGF_CA"/>
    <property type="match status" value="1"/>
</dbReference>
<dbReference type="InterPro" id="IPR000719">
    <property type="entry name" value="Prot_kinase_dom"/>
</dbReference>
<dbReference type="Gene3D" id="3.60.21.70">
    <property type="entry name" value="PhoD-like phosphatase"/>
    <property type="match status" value="1"/>
</dbReference>
<dbReference type="AlphaFoldDB" id="A0A5C7H498"/>
<evidence type="ECO:0000256" key="2">
    <source>
        <dbReference type="ARBA" id="ARBA00022729"/>
    </source>
</evidence>
<dbReference type="CDD" id="cd00054">
    <property type="entry name" value="EGF_CA"/>
    <property type="match status" value="1"/>
</dbReference>
<evidence type="ECO:0008006" key="11">
    <source>
        <dbReference type="Google" id="ProtNLM"/>
    </source>
</evidence>
<dbReference type="SMART" id="SM00220">
    <property type="entry name" value="S_TKc"/>
    <property type="match status" value="1"/>
</dbReference>
<feature type="transmembrane region" description="Helical" evidence="6">
    <location>
        <begin position="12"/>
        <end position="34"/>
    </location>
</feature>
<evidence type="ECO:0000259" key="7">
    <source>
        <dbReference type="PROSITE" id="PS50011"/>
    </source>
</evidence>
<dbReference type="Proteomes" id="UP000323000">
    <property type="component" value="Chromosome 10"/>
</dbReference>
<evidence type="ECO:0000256" key="4">
    <source>
        <dbReference type="ARBA" id="ARBA00023157"/>
    </source>
</evidence>